<evidence type="ECO:0000313" key="6">
    <source>
        <dbReference type="Proteomes" id="UP001454036"/>
    </source>
</evidence>
<evidence type="ECO:0000256" key="3">
    <source>
        <dbReference type="SAM" id="MobiDB-lite"/>
    </source>
</evidence>
<feature type="region of interest" description="Disordered" evidence="3">
    <location>
        <begin position="651"/>
        <end position="677"/>
    </location>
</feature>
<feature type="compositionally biased region" description="Basic and acidic residues" evidence="3">
    <location>
        <begin position="1360"/>
        <end position="1369"/>
    </location>
</feature>
<feature type="compositionally biased region" description="Polar residues" evidence="3">
    <location>
        <begin position="888"/>
        <end position="901"/>
    </location>
</feature>
<feature type="compositionally biased region" description="Basic residues" evidence="3">
    <location>
        <begin position="1506"/>
        <end position="1516"/>
    </location>
</feature>
<name>A0AAV3PHT0_LITER</name>
<feature type="compositionally biased region" description="Basic and acidic residues" evidence="3">
    <location>
        <begin position="1086"/>
        <end position="1095"/>
    </location>
</feature>
<dbReference type="InterPro" id="IPR038808">
    <property type="entry name" value="MOS1-like"/>
</dbReference>
<dbReference type="InterPro" id="IPR009738">
    <property type="entry name" value="BAT2_N"/>
</dbReference>
<evidence type="ECO:0000256" key="1">
    <source>
        <dbReference type="ARBA" id="ARBA00022553"/>
    </source>
</evidence>
<protein>
    <recommendedName>
        <fullName evidence="4">BAT2 N-terminal domain-containing protein</fullName>
    </recommendedName>
</protein>
<feature type="region of interest" description="Disordered" evidence="3">
    <location>
        <begin position="1027"/>
        <end position="1060"/>
    </location>
</feature>
<evidence type="ECO:0000256" key="2">
    <source>
        <dbReference type="SAM" id="Coils"/>
    </source>
</evidence>
<feature type="compositionally biased region" description="Basic and acidic residues" evidence="3">
    <location>
        <begin position="455"/>
        <end position="464"/>
    </location>
</feature>
<feature type="compositionally biased region" description="Basic and acidic residues" evidence="3">
    <location>
        <begin position="196"/>
        <end position="212"/>
    </location>
</feature>
<feature type="region of interest" description="Disordered" evidence="3">
    <location>
        <begin position="840"/>
        <end position="940"/>
    </location>
</feature>
<feature type="compositionally biased region" description="Polar residues" evidence="3">
    <location>
        <begin position="118"/>
        <end position="138"/>
    </location>
</feature>
<dbReference type="PANTHER" id="PTHR34805:SF1">
    <property type="entry name" value="PROTEIN MODIFIER OF SNC1 1"/>
    <property type="match status" value="1"/>
</dbReference>
<feature type="region of interest" description="Disordered" evidence="3">
    <location>
        <begin position="542"/>
        <end position="563"/>
    </location>
</feature>
<feature type="compositionally biased region" description="Basic residues" evidence="3">
    <location>
        <begin position="1042"/>
        <end position="1053"/>
    </location>
</feature>
<feature type="compositionally biased region" description="Polar residues" evidence="3">
    <location>
        <begin position="1142"/>
        <end position="1170"/>
    </location>
</feature>
<feature type="compositionally biased region" description="Basic and acidic residues" evidence="3">
    <location>
        <begin position="340"/>
        <end position="351"/>
    </location>
</feature>
<feature type="compositionally biased region" description="Polar residues" evidence="3">
    <location>
        <begin position="1247"/>
        <end position="1256"/>
    </location>
</feature>
<feature type="compositionally biased region" description="Low complexity" evidence="3">
    <location>
        <begin position="62"/>
        <end position="89"/>
    </location>
</feature>
<accession>A0AAV3PHT0</accession>
<feature type="region of interest" description="Disordered" evidence="3">
    <location>
        <begin position="1439"/>
        <end position="1461"/>
    </location>
</feature>
<feature type="compositionally biased region" description="Basic and acidic residues" evidence="3">
    <location>
        <begin position="1319"/>
        <end position="1332"/>
    </location>
</feature>
<reference evidence="5 6" key="1">
    <citation type="submission" date="2024-01" db="EMBL/GenBank/DDBJ databases">
        <title>The complete chloroplast genome sequence of Lithospermum erythrorhizon: insights into the phylogenetic relationship among Boraginaceae species and the maternal lineages of purple gromwells.</title>
        <authorList>
            <person name="Okada T."/>
            <person name="Watanabe K."/>
        </authorList>
    </citation>
    <scope>NUCLEOTIDE SEQUENCE [LARGE SCALE GENOMIC DNA]</scope>
</reference>
<organism evidence="5 6">
    <name type="scientific">Lithospermum erythrorhizon</name>
    <name type="common">Purple gromwell</name>
    <name type="synonym">Lithospermum officinale var. erythrorhizon</name>
    <dbReference type="NCBI Taxonomy" id="34254"/>
    <lineage>
        <taxon>Eukaryota</taxon>
        <taxon>Viridiplantae</taxon>
        <taxon>Streptophyta</taxon>
        <taxon>Embryophyta</taxon>
        <taxon>Tracheophyta</taxon>
        <taxon>Spermatophyta</taxon>
        <taxon>Magnoliopsida</taxon>
        <taxon>eudicotyledons</taxon>
        <taxon>Gunneridae</taxon>
        <taxon>Pentapetalae</taxon>
        <taxon>asterids</taxon>
        <taxon>lamiids</taxon>
        <taxon>Boraginales</taxon>
        <taxon>Boraginaceae</taxon>
        <taxon>Boraginoideae</taxon>
        <taxon>Lithospermeae</taxon>
        <taxon>Lithospermum</taxon>
    </lineage>
</organism>
<dbReference type="EMBL" id="BAABME010001597">
    <property type="protein sequence ID" value="GAA0150467.1"/>
    <property type="molecule type" value="Genomic_DNA"/>
</dbReference>
<feature type="compositionally biased region" description="Polar residues" evidence="3">
    <location>
        <begin position="1283"/>
        <end position="1297"/>
    </location>
</feature>
<sequence>MTSSALAGERRWGSARRGGMTVLGKVSVPKPLNLPSQRLENHGLDPNVEIVPKGTLSWGTRSSSSTTNPWGSSSADSKANSPSHLSGRPSSGGSGTRPSTAGSDRVNETSGSPWGPNSRPSSASGILSSDQSSLTSLRPHSADTRPASSHLSRFAEPVSDSQGAWGASGTSERLGMVSSKKDDFSLSTGDFPTLGSEKDQSCNINESKDRGSRSIHVPPSGEAQEKDVMDVAFDRSKRDGSESVGEGLQPSMEKWQAEHQQYFNPNIPPQHFDAWRGPPMNAPPGVWYRGPQGGPPFRPPVGPGGFPIEPFPYYPQIPPPAFSNSHPVPPPRGGPRGHHPKSENPYRPELHDGFMHPGMSYRPGFYPPPMAFEGFYGPPRGYRNPNEPDVPYMNMRANHPVYDRRYSVPSAPGPSDSHARAGGPALSSKKKSDDVDFFHSSDSRMSAKFISKQQGEWDGKEQAGNREYMPGTLVSHPVKADKIVEKPRKYEWGAEDNEDDDIYATANFGGGGNYVPEVVRAKDSQSFDKPTDDDIVKKLDTVSPSSLVSGPKELESASPSTAKDATTLMRKIEGLNAKVRYSGADCSSSGEEQKRGLDVAISKVDTFPRKSGNETPMERNSVYEASFTHEVVGRRDDRMVHHAAAPMSRRPYHGLLNRSDHGSKGKFSNQPADGSLRRPLSAEIPNVVSTSKVESNHNVLECGFQHHLEVAEIDHSSKDERGFVTKLQDPIASRAQRAEMREVAKQRALQRQREEEERIRDQKAKALAKLEELNRRTQSGDSSNPVAKNPVSIETFKEQQEERGVEYAKTGIKGDSPSLVIELKNEGALVNDENQKQAVVSSITSEVAPVRTSKVNNSAETGPLRQDVVDASIRGKSSSELDEGFVQRNKSTSYKQKQNKTAVMKHDENSVSVDSRLGRRSLTDTSVKDREVDDVASSEVSSSIQSNLLDSCNNISQSSVAQRTSTKSSKSNNKQIDAPLVSTAAATGSMQTIYPKTTQEIMMPQAPCLQLSFGTIQVAVNGESGLKMSDQSSSLPREDRHGKVKAQHTRRMPRSQQVNNKLHTNDAAVWAPVRSQNNFDISEEATAKVEPKQEPESGPVAKSDNLGQSSSRSKRAEIERYIPKPVAKELAEQVDMQATLSSVGASTVDDNSSVQPVGSATSVDAGSSAESGPGLAKQNKPGKTHGAWRRRGSTELLHAKNVRQIPSSSDPRKSFLGDVSLNQSYPDSDQLQAVTKTTSERNDSGSKIESLSSDVPTTEMHHVPKDTLITGKGKNYSYGGHNKSGNGQNNDNRNVSNEESERSRVQSPSPDINQSERAITPKENRATSERASSHWKPKAYAHSVSSQKGSRITGNQSGTEDTRANRKDYPLQQRRRSSPQHDESNDIDGSHNELVPETKEPGRGRKLTSYKSSNENPVGEMELGIADSIDVQHVQQIPVASRRSGNQVNRSGRGHESHGDLSVQGYRQHDRLRHMHYEYQPVGSVDYKKNNFEGQVDGTGNAGSRNRGRGHSHSRRGGGNFRVPQSEHLQLATD</sequence>
<feature type="compositionally biased region" description="Basic and acidic residues" evidence="3">
    <location>
        <begin position="1379"/>
        <end position="1403"/>
    </location>
</feature>
<feature type="compositionally biased region" description="Polar residues" evidence="3">
    <location>
        <begin position="1220"/>
        <end position="1237"/>
    </location>
</feature>
<dbReference type="PANTHER" id="PTHR34805">
    <property type="entry name" value="PROTEIN MODIFIER OF SNC1 1"/>
    <property type="match status" value="1"/>
</dbReference>
<feature type="region of interest" description="Disordered" evidence="3">
    <location>
        <begin position="1"/>
        <end position="227"/>
    </location>
</feature>
<dbReference type="Pfam" id="PF07001">
    <property type="entry name" value="BAT2_N"/>
    <property type="match status" value="1"/>
</dbReference>
<keyword evidence="2" id="KW-0175">Coiled coil</keyword>
<dbReference type="Proteomes" id="UP001454036">
    <property type="component" value="Unassembled WGS sequence"/>
</dbReference>
<feature type="compositionally biased region" description="Pro residues" evidence="3">
    <location>
        <begin position="317"/>
        <end position="333"/>
    </location>
</feature>
<proteinExistence type="predicted"/>
<feature type="region of interest" description="Disordered" evidence="3">
    <location>
        <begin position="406"/>
        <end position="435"/>
    </location>
</feature>
<dbReference type="GO" id="GO:0040029">
    <property type="term" value="P:epigenetic regulation of gene expression"/>
    <property type="evidence" value="ECO:0007669"/>
    <property type="project" value="TreeGrafter"/>
</dbReference>
<feature type="compositionally biased region" description="Polar residues" evidence="3">
    <location>
        <begin position="1305"/>
        <end position="1317"/>
    </location>
</feature>
<keyword evidence="6" id="KW-1185">Reference proteome</keyword>
<feature type="compositionally biased region" description="Basic residues" evidence="3">
    <location>
        <begin position="1180"/>
        <end position="1191"/>
    </location>
</feature>
<gene>
    <name evidence="5" type="ORF">LIER_09403</name>
</gene>
<feature type="region of interest" description="Disordered" evidence="3">
    <location>
        <begin position="1488"/>
        <end position="1534"/>
    </location>
</feature>
<evidence type="ECO:0000313" key="5">
    <source>
        <dbReference type="EMBL" id="GAA0150467.1"/>
    </source>
</evidence>
<feature type="compositionally biased region" description="Polar residues" evidence="3">
    <location>
        <begin position="1343"/>
        <end position="1359"/>
    </location>
</feature>
<feature type="coiled-coil region" evidence="2">
    <location>
        <begin position="735"/>
        <end position="776"/>
    </location>
</feature>
<feature type="region of interest" description="Disordered" evidence="3">
    <location>
        <begin position="1086"/>
        <end position="1120"/>
    </location>
</feature>
<comment type="caution">
    <text evidence="5">The sequence shown here is derived from an EMBL/GenBank/DDBJ whole genome shotgun (WGS) entry which is preliminary data.</text>
</comment>
<feature type="domain" description="BAT2 N-terminal" evidence="4">
    <location>
        <begin position="15"/>
        <end position="126"/>
    </location>
</feature>
<evidence type="ECO:0000259" key="4">
    <source>
        <dbReference type="Pfam" id="PF07001"/>
    </source>
</evidence>
<keyword evidence="1" id="KW-0597">Phosphoprotein</keyword>
<feature type="region of interest" description="Disordered" evidence="3">
    <location>
        <begin position="1142"/>
        <end position="1418"/>
    </location>
</feature>
<feature type="region of interest" description="Disordered" evidence="3">
    <location>
        <begin position="317"/>
        <end position="351"/>
    </location>
</feature>
<feature type="region of interest" description="Disordered" evidence="3">
    <location>
        <begin position="450"/>
        <end position="472"/>
    </location>
</feature>